<dbReference type="RefSeq" id="XP_007750942.1">
    <property type="nucleotide sequence ID" value="XM_007752752.1"/>
</dbReference>
<dbReference type="GeneID" id="19196869"/>
<feature type="region of interest" description="Disordered" evidence="1">
    <location>
        <begin position="43"/>
        <end position="63"/>
    </location>
</feature>
<dbReference type="Proteomes" id="UP000019471">
    <property type="component" value="Unassembled WGS sequence"/>
</dbReference>
<evidence type="ECO:0000313" key="3">
    <source>
        <dbReference type="Proteomes" id="UP000019471"/>
    </source>
</evidence>
<gene>
    <name evidence="2" type="ORF">A1O5_12183</name>
</gene>
<protein>
    <submittedName>
        <fullName evidence="2">Uncharacterized protein</fullName>
    </submittedName>
</protein>
<dbReference type="HOGENOM" id="CLU_2885597_0_0_1"/>
<dbReference type="AlphaFoldDB" id="W9VU85"/>
<sequence length="63" mass="6637">MAVIDQAPAQFEFATFNGIKVGAQRTASTKGPFLFIIKTPTSGTLSHSTTRSAAASINSHAQR</sequence>
<evidence type="ECO:0000313" key="2">
    <source>
        <dbReference type="EMBL" id="EXJ59302.1"/>
    </source>
</evidence>
<evidence type="ECO:0000256" key="1">
    <source>
        <dbReference type="SAM" id="MobiDB-lite"/>
    </source>
</evidence>
<organism evidence="2 3">
    <name type="scientific">Cladophialophora psammophila CBS 110553</name>
    <dbReference type="NCBI Taxonomy" id="1182543"/>
    <lineage>
        <taxon>Eukaryota</taxon>
        <taxon>Fungi</taxon>
        <taxon>Dikarya</taxon>
        <taxon>Ascomycota</taxon>
        <taxon>Pezizomycotina</taxon>
        <taxon>Eurotiomycetes</taxon>
        <taxon>Chaetothyriomycetidae</taxon>
        <taxon>Chaetothyriales</taxon>
        <taxon>Herpotrichiellaceae</taxon>
        <taxon>Cladophialophora</taxon>
    </lineage>
</organism>
<dbReference type="EMBL" id="AMGX01000032">
    <property type="protein sequence ID" value="EXJ59302.1"/>
    <property type="molecule type" value="Genomic_DNA"/>
</dbReference>
<reference evidence="2 3" key="1">
    <citation type="submission" date="2013-03" db="EMBL/GenBank/DDBJ databases">
        <title>The Genome Sequence of Cladophialophora psammophila CBS 110553.</title>
        <authorList>
            <consortium name="The Broad Institute Genomics Platform"/>
            <person name="Cuomo C."/>
            <person name="de Hoog S."/>
            <person name="Gorbushina A."/>
            <person name="Walker B."/>
            <person name="Young S.K."/>
            <person name="Zeng Q."/>
            <person name="Gargeya S."/>
            <person name="Fitzgerald M."/>
            <person name="Haas B."/>
            <person name="Abouelleil A."/>
            <person name="Allen A.W."/>
            <person name="Alvarado L."/>
            <person name="Arachchi H.M."/>
            <person name="Berlin A.M."/>
            <person name="Chapman S.B."/>
            <person name="Gainer-Dewar J."/>
            <person name="Goldberg J."/>
            <person name="Griggs A."/>
            <person name="Gujja S."/>
            <person name="Hansen M."/>
            <person name="Howarth C."/>
            <person name="Imamovic A."/>
            <person name="Ireland A."/>
            <person name="Larimer J."/>
            <person name="McCowan C."/>
            <person name="Murphy C."/>
            <person name="Pearson M."/>
            <person name="Poon T.W."/>
            <person name="Priest M."/>
            <person name="Roberts A."/>
            <person name="Saif S."/>
            <person name="Shea T."/>
            <person name="Sisk P."/>
            <person name="Sykes S."/>
            <person name="Wortman J."/>
            <person name="Nusbaum C."/>
            <person name="Birren B."/>
        </authorList>
    </citation>
    <scope>NUCLEOTIDE SEQUENCE [LARGE SCALE GENOMIC DNA]</scope>
    <source>
        <strain evidence="2 3">CBS 110553</strain>
    </source>
</reference>
<comment type="caution">
    <text evidence="2">The sequence shown here is derived from an EMBL/GenBank/DDBJ whole genome shotgun (WGS) entry which is preliminary data.</text>
</comment>
<name>W9VU85_9EURO</name>
<dbReference type="STRING" id="1182543.W9VU85"/>
<keyword evidence="3" id="KW-1185">Reference proteome</keyword>
<accession>W9VU85</accession>
<proteinExistence type="predicted"/>